<sequence>MQSRAVELLVGFFVCLGIAAIFILTMRVSNLADTSDVQGYTVVAAFDNIGGLKVGAPVNMAGVRIGRVADITLNQETFRAEASLRVSDQYKLPKDSDAAVLTSGLLGEQYVGIGPGGSLKDMQDGDEFIITQSAVVLENLIGQFMTSMGAGGGPGGDSGGNSGGGSGSGGLPAPADL</sequence>
<gene>
    <name evidence="4" type="ORF">SADO_09609</name>
</gene>
<name>A0ABV2B1U6_9GAMM</name>
<dbReference type="Pfam" id="PF02470">
    <property type="entry name" value="MlaD"/>
    <property type="match status" value="1"/>
</dbReference>
<dbReference type="EMBL" id="APND01000003">
    <property type="protein sequence ID" value="MES1929502.1"/>
    <property type="molecule type" value="Genomic_DNA"/>
</dbReference>
<protein>
    <recommendedName>
        <fullName evidence="3">Mce/MlaD domain-containing protein</fullName>
    </recommendedName>
</protein>
<dbReference type="InterPro" id="IPR030970">
    <property type="entry name" value="ABC_MlaD"/>
</dbReference>
<reference evidence="4 5" key="1">
    <citation type="submission" date="2013-03" db="EMBL/GenBank/DDBJ databases">
        <title>Salinisphaera dokdonensis CL-ES53 Genome Sequencing.</title>
        <authorList>
            <person name="Li C."/>
            <person name="Lai Q."/>
            <person name="Shao Z."/>
        </authorList>
    </citation>
    <scope>NUCLEOTIDE SEQUENCE [LARGE SCALE GENOMIC DNA]</scope>
    <source>
        <strain evidence="4 5">CL-ES53</strain>
    </source>
</reference>
<evidence type="ECO:0000256" key="2">
    <source>
        <dbReference type="SAM" id="Phobius"/>
    </source>
</evidence>
<dbReference type="InterPro" id="IPR003399">
    <property type="entry name" value="Mce/MlaD"/>
</dbReference>
<comment type="caution">
    <text evidence="4">The sequence shown here is derived from an EMBL/GenBank/DDBJ whole genome shotgun (WGS) entry which is preliminary data.</text>
</comment>
<keyword evidence="2" id="KW-0812">Transmembrane</keyword>
<feature type="transmembrane region" description="Helical" evidence="2">
    <location>
        <begin position="6"/>
        <end position="25"/>
    </location>
</feature>
<keyword evidence="2" id="KW-1133">Transmembrane helix</keyword>
<dbReference type="PANTHER" id="PTHR33371:SF4">
    <property type="entry name" value="INTERMEMBRANE PHOSPHOLIPID TRANSPORT SYSTEM BINDING PROTEIN MLAD"/>
    <property type="match status" value="1"/>
</dbReference>
<organism evidence="4 5">
    <name type="scientific">Salinisphaera dokdonensis CL-ES53</name>
    <dbReference type="NCBI Taxonomy" id="1304272"/>
    <lineage>
        <taxon>Bacteria</taxon>
        <taxon>Pseudomonadati</taxon>
        <taxon>Pseudomonadota</taxon>
        <taxon>Gammaproteobacteria</taxon>
        <taxon>Salinisphaerales</taxon>
        <taxon>Salinisphaeraceae</taxon>
        <taxon>Salinisphaera</taxon>
    </lineage>
</organism>
<evidence type="ECO:0000313" key="5">
    <source>
        <dbReference type="Proteomes" id="UP001460888"/>
    </source>
</evidence>
<feature type="region of interest" description="Disordered" evidence="1">
    <location>
        <begin position="148"/>
        <end position="177"/>
    </location>
</feature>
<evidence type="ECO:0000313" key="4">
    <source>
        <dbReference type="EMBL" id="MES1929502.1"/>
    </source>
</evidence>
<evidence type="ECO:0000259" key="3">
    <source>
        <dbReference type="Pfam" id="PF02470"/>
    </source>
</evidence>
<dbReference type="PANTHER" id="PTHR33371">
    <property type="entry name" value="INTERMEMBRANE PHOSPHOLIPID TRANSPORT SYSTEM BINDING PROTEIN MLAD-RELATED"/>
    <property type="match status" value="1"/>
</dbReference>
<proteinExistence type="predicted"/>
<feature type="domain" description="Mce/MlaD" evidence="3">
    <location>
        <begin position="38"/>
        <end position="116"/>
    </location>
</feature>
<dbReference type="InterPro" id="IPR052336">
    <property type="entry name" value="MlaD_Phospholipid_Transporter"/>
</dbReference>
<dbReference type="NCBIfam" id="TIGR04430">
    <property type="entry name" value="OM_asym_MlaD"/>
    <property type="match status" value="1"/>
</dbReference>
<keyword evidence="5" id="KW-1185">Reference proteome</keyword>
<feature type="compositionally biased region" description="Gly residues" evidence="1">
    <location>
        <begin position="149"/>
        <end position="170"/>
    </location>
</feature>
<dbReference type="Proteomes" id="UP001460888">
    <property type="component" value="Unassembled WGS sequence"/>
</dbReference>
<keyword evidence="2" id="KW-0472">Membrane</keyword>
<evidence type="ECO:0000256" key="1">
    <source>
        <dbReference type="SAM" id="MobiDB-lite"/>
    </source>
</evidence>
<accession>A0ABV2B1U6</accession>